<feature type="domain" description="Glycosyl transferase family 1" evidence="2">
    <location>
        <begin position="177"/>
        <end position="324"/>
    </location>
</feature>
<dbReference type="Proteomes" id="UP000199771">
    <property type="component" value="Unassembled WGS sequence"/>
</dbReference>
<dbReference type="STRING" id="1076937.SAMN04488120_10589"/>
<evidence type="ECO:0000259" key="3">
    <source>
        <dbReference type="Pfam" id="PF13439"/>
    </source>
</evidence>
<name>A0A1I2J1P3_9GAMM</name>
<dbReference type="CDD" id="cd03809">
    <property type="entry name" value="GT4_MtfB-like"/>
    <property type="match status" value="1"/>
</dbReference>
<dbReference type="GO" id="GO:0009103">
    <property type="term" value="P:lipopolysaccharide biosynthetic process"/>
    <property type="evidence" value="ECO:0007669"/>
    <property type="project" value="TreeGrafter"/>
</dbReference>
<dbReference type="GO" id="GO:0016757">
    <property type="term" value="F:glycosyltransferase activity"/>
    <property type="evidence" value="ECO:0007669"/>
    <property type="project" value="InterPro"/>
</dbReference>
<dbReference type="InterPro" id="IPR028098">
    <property type="entry name" value="Glyco_trans_4-like_N"/>
</dbReference>
<feature type="domain" description="Glycosyltransferase subfamily 4-like N-terminal" evidence="3">
    <location>
        <begin position="53"/>
        <end position="157"/>
    </location>
</feature>
<evidence type="ECO:0000259" key="2">
    <source>
        <dbReference type="Pfam" id="PF00534"/>
    </source>
</evidence>
<protein>
    <submittedName>
        <fullName evidence="4">Glycosyltransferase involved in cell wall bisynthesis</fullName>
    </submittedName>
</protein>
<accession>A0A1I2J1P3</accession>
<dbReference type="InterPro" id="IPR001296">
    <property type="entry name" value="Glyco_trans_1"/>
</dbReference>
<evidence type="ECO:0000313" key="4">
    <source>
        <dbReference type="EMBL" id="SFF47938.1"/>
    </source>
</evidence>
<reference evidence="4 5" key="1">
    <citation type="submission" date="2016-10" db="EMBL/GenBank/DDBJ databases">
        <authorList>
            <person name="de Groot N.N."/>
        </authorList>
    </citation>
    <scope>NUCLEOTIDE SEQUENCE [LARGE SCALE GENOMIC DNA]</scope>
    <source>
        <strain evidence="4 5">DSM 23609</strain>
    </source>
</reference>
<evidence type="ECO:0000313" key="5">
    <source>
        <dbReference type="Proteomes" id="UP000199771"/>
    </source>
</evidence>
<sequence length="359" mass="39776">MLNARPSGIARYVTGLLGGLQALRGDDTPLELVQLWRLSRWRRRHLLRTGVGLAQQAWVDGIWPLQRRYDVVHATAHRLPRWDGCAKVVTVHDVYAAVGINYHAPVERERQLARYRELAARADRVICVSENTRRDFLRHFDFDPARTHVIHHGIDTELQPRPPSVLASIRARYAVPDPFLLVFGSRAENKNIPRLLQAYARSGVAADYRLMVAGPMRDADRQRFLEDVAALGLSGRVLVPGYVPDADVPLLYAAASAFLFPSTYEGFGLPILEAMACGTPVLTSTGGACPEVAGGHAVLVDPLCVDDIARGIREVLAMPQARREAALAYAQTKTWIETARQTLAVYRLAIADRGSARRP</sequence>
<dbReference type="Pfam" id="PF00534">
    <property type="entry name" value="Glycos_transf_1"/>
    <property type="match status" value="1"/>
</dbReference>
<dbReference type="EMBL" id="FOOC01000005">
    <property type="protein sequence ID" value="SFF47938.1"/>
    <property type="molecule type" value="Genomic_DNA"/>
</dbReference>
<keyword evidence="1 4" id="KW-0808">Transferase</keyword>
<dbReference type="PANTHER" id="PTHR46401:SF2">
    <property type="entry name" value="GLYCOSYLTRANSFERASE WBBK-RELATED"/>
    <property type="match status" value="1"/>
</dbReference>
<dbReference type="Pfam" id="PF13439">
    <property type="entry name" value="Glyco_transf_4"/>
    <property type="match status" value="1"/>
</dbReference>
<dbReference type="Gene3D" id="3.40.50.2000">
    <property type="entry name" value="Glycogen Phosphorylase B"/>
    <property type="match status" value="2"/>
</dbReference>
<proteinExistence type="predicted"/>
<dbReference type="SUPFAM" id="SSF53756">
    <property type="entry name" value="UDP-Glycosyltransferase/glycogen phosphorylase"/>
    <property type="match status" value="1"/>
</dbReference>
<dbReference type="PANTHER" id="PTHR46401">
    <property type="entry name" value="GLYCOSYLTRANSFERASE WBBK-RELATED"/>
    <property type="match status" value="1"/>
</dbReference>
<evidence type="ECO:0000256" key="1">
    <source>
        <dbReference type="ARBA" id="ARBA00022679"/>
    </source>
</evidence>
<keyword evidence="5" id="KW-1185">Reference proteome</keyword>
<gene>
    <name evidence="4" type="ORF">SAMN04488120_10589</name>
</gene>
<dbReference type="AlphaFoldDB" id="A0A1I2J1P3"/>
<organism evidence="4 5">
    <name type="scientific">Fontimonas thermophila</name>
    <dbReference type="NCBI Taxonomy" id="1076937"/>
    <lineage>
        <taxon>Bacteria</taxon>
        <taxon>Pseudomonadati</taxon>
        <taxon>Pseudomonadota</taxon>
        <taxon>Gammaproteobacteria</taxon>
        <taxon>Nevskiales</taxon>
        <taxon>Nevskiaceae</taxon>
        <taxon>Fontimonas</taxon>
    </lineage>
</organism>